<accession>A0A553RMF3</accession>
<dbReference type="AlphaFoldDB" id="A0A553RMF3"/>
<dbReference type="PANTHER" id="PTHR46160">
    <property type="entry name" value="ALPHA-TECTORIN-RELATED"/>
    <property type="match status" value="1"/>
</dbReference>
<evidence type="ECO:0000256" key="1">
    <source>
        <dbReference type="ARBA" id="ARBA00022729"/>
    </source>
</evidence>
<proteinExistence type="predicted"/>
<dbReference type="GO" id="GO:0007160">
    <property type="term" value="P:cell-matrix adhesion"/>
    <property type="evidence" value="ECO:0007669"/>
    <property type="project" value="InterPro"/>
</dbReference>
<evidence type="ECO:0000313" key="4">
    <source>
        <dbReference type="EMBL" id="TRZ03367.1"/>
    </source>
</evidence>
<dbReference type="Pfam" id="PF23283">
    <property type="entry name" value="D8C_UMOD"/>
    <property type="match status" value="1"/>
</dbReference>
<keyword evidence="1" id="KW-0732">Signal</keyword>
<feature type="domain" description="NIDO" evidence="3">
    <location>
        <begin position="401"/>
        <end position="522"/>
    </location>
</feature>
<evidence type="ECO:0000313" key="5">
    <source>
        <dbReference type="Proteomes" id="UP000316079"/>
    </source>
</evidence>
<dbReference type="PROSITE" id="PS51220">
    <property type="entry name" value="NIDO"/>
    <property type="match status" value="3"/>
</dbReference>
<feature type="non-terminal residue" evidence="4">
    <location>
        <position position="1"/>
    </location>
</feature>
<dbReference type="PANTHER" id="PTHR46160:SF9">
    <property type="entry name" value="PROTEIN PRY2-RELATED"/>
    <property type="match status" value="1"/>
</dbReference>
<comment type="caution">
    <text evidence="4">The sequence shown here is derived from an EMBL/GenBank/DDBJ whole genome shotgun (WGS) entry which is preliminary data.</text>
</comment>
<feature type="domain" description="NIDO" evidence="3">
    <location>
        <begin position="76"/>
        <end position="182"/>
    </location>
</feature>
<dbReference type="OrthoDB" id="6236007at2759"/>
<dbReference type="EMBL" id="SRMA01010851">
    <property type="protein sequence ID" value="TRZ03367.1"/>
    <property type="molecule type" value="Genomic_DNA"/>
</dbReference>
<gene>
    <name evidence="4" type="ORF">DNTS_022306</name>
</gene>
<dbReference type="Proteomes" id="UP000316079">
    <property type="component" value="Unassembled WGS sequence"/>
</dbReference>
<evidence type="ECO:0000256" key="2">
    <source>
        <dbReference type="ARBA" id="ARBA00023157"/>
    </source>
</evidence>
<dbReference type="SMART" id="SM00539">
    <property type="entry name" value="NIDO"/>
    <property type="match status" value="3"/>
</dbReference>
<organism evidence="4 5">
    <name type="scientific">Danionella cerebrum</name>
    <dbReference type="NCBI Taxonomy" id="2873325"/>
    <lineage>
        <taxon>Eukaryota</taxon>
        <taxon>Metazoa</taxon>
        <taxon>Chordata</taxon>
        <taxon>Craniata</taxon>
        <taxon>Vertebrata</taxon>
        <taxon>Euteleostomi</taxon>
        <taxon>Actinopterygii</taxon>
        <taxon>Neopterygii</taxon>
        <taxon>Teleostei</taxon>
        <taxon>Ostariophysi</taxon>
        <taxon>Cypriniformes</taxon>
        <taxon>Danionidae</taxon>
        <taxon>Danioninae</taxon>
        <taxon>Danionella</taxon>
    </lineage>
</organism>
<sequence length="717" mass="79988">PGIFYSYASTAESSINAPSDDGSSSSVQPPTPFLFFGNKYQQIYVNNNGFLTFSQSSSQYDPDSFPAFKNQDTIAGLWTDLDNREKGLVYYRQYTNGSILQRATQDINSYFSNLTFNASWVFTATWNKVAYYNLTSTAGYDTVNSNYYFVIPGSNSGSSITNLNSSSNVNVPGRWAFRVDGGPKPIAASPFDPCYSYTILDQSWRSVYNTTFYPYLNCDYNFNFVGWYRFLLDGQNAQMTEQCIPVYHCGSYVSLHLDGGHPTIADGVVNRKTCVFWNNICCNAEIIPIRVKACLGGYYVYELVQPTPYCSAYCAEVSSFTTLAEPGIFYSYGPMVENTINAPSDDGSSSSVQLPTPFLFFGNKHQQIYVNNNGFLTFSQSSSQYDPDSFPAFKNQDIIAGLWTDLDNREKGQIYYRQYTNGSILQKATQDINSYFSNLNFNASWETSFQVVLISGGNYSFILMNYAGIAATEHPVEAGYDTVNSSNYFVIPGSNNGSSITKLNTSSNVNVPGRWAFRVDGESKPIAENTIGLQMKLISYLDITNMGHEDILEKAQSHFRLRNRCGVYGRCNVNNNGFLTFSQSSSKFIPDSFPGFKNQDIIAGLWTDLDNRAKGQIYYRQYTSGSILQRATQDINSFSNFSNLNFNASWVFTASWNNVAYYDKTSTAGYDTVNSSNYFVIPGSNSGSSITKLNTSSNINVPGRWAFRVDGESKPIA</sequence>
<name>A0A553RMF3_9TELE</name>
<dbReference type="InterPro" id="IPR057774">
    <property type="entry name" value="D8C_UMOD/GP2/OIT3-like"/>
</dbReference>
<evidence type="ECO:0000259" key="3">
    <source>
        <dbReference type="PROSITE" id="PS51220"/>
    </source>
</evidence>
<reference evidence="4 5" key="1">
    <citation type="journal article" date="2019" name="Sci. Data">
        <title>Hybrid genome assembly and annotation of Danionella translucida.</title>
        <authorList>
            <person name="Kadobianskyi M."/>
            <person name="Schulze L."/>
            <person name="Schuelke M."/>
            <person name="Judkewitz B."/>
        </authorList>
    </citation>
    <scope>NUCLEOTIDE SEQUENCE [LARGE SCALE GENOMIC DNA]</scope>
    <source>
        <strain evidence="4 5">Bolton</strain>
    </source>
</reference>
<keyword evidence="5" id="KW-1185">Reference proteome</keyword>
<feature type="domain" description="NIDO" evidence="3">
    <location>
        <begin position="604"/>
        <end position="712"/>
    </location>
</feature>
<dbReference type="InterPro" id="IPR003886">
    <property type="entry name" value="NIDO_dom"/>
</dbReference>
<protein>
    <recommendedName>
        <fullName evidence="3">NIDO domain-containing protein</fullName>
    </recommendedName>
</protein>
<feature type="non-terminal residue" evidence="4">
    <location>
        <position position="717"/>
    </location>
</feature>
<dbReference type="Pfam" id="PF06119">
    <property type="entry name" value="NIDO"/>
    <property type="match status" value="4"/>
</dbReference>
<dbReference type="InterPro" id="IPR052749">
    <property type="entry name" value="Alpha-tectorin"/>
</dbReference>
<keyword evidence="2" id="KW-1015">Disulfide bond</keyword>